<dbReference type="RefSeq" id="WP_279965775.1">
    <property type="nucleotide sequence ID" value="NZ_CP122537.1"/>
</dbReference>
<accession>A0ABY8LCG3</accession>
<feature type="domain" description="DUF6314" evidence="1">
    <location>
        <begin position="4"/>
        <end position="116"/>
    </location>
</feature>
<dbReference type="InterPro" id="IPR045632">
    <property type="entry name" value="DUF6314"/>
</dbReference>
<evidence type="ECO:0000313" key="3">
    <source>
        <dbReference type="Proteomes" id="UP001243420"/>
    </source>
</evidence>
<keyword evidence="3" id="KW-1185">Reference proteome</keyword>
<gene>
    <name evidence="2" type="ORF">P8627_01775</name>
</gene>
<protein>
    <submittedName>
        <fullName evidence="2">DUF6314 family protein</fullName>
    </submittedName>
</protein>
<reference evidence="2 3" key="1">
    <citation type="submission" date="2023-04" db="EMBL/GenBank/DDBJ databases">
        <title>Jannaschia ovalis sp. nov., a marine bacterium isolated from sea tidal flat.</title>
        <authorList>
            <person name="Kwon D.Y."/>
            <person name="Kim J.-J."/>
        </authorList>
    </citation>
    <scope>NUCLEOTIDE SEQUENCE [LARGE SCALE GENOMIC DNA]</scope>
    <source>
        <strain evidence="2 3">GRR-S6-38</strain>
    </source>
</reference>
<dbReference type="EMBL" id="CP122537">
    <property type="protein sequence ID" value="WGH79013.1"/>
    <property type="molecule type" value="Genomic_DNA"/>
</dbReference>
<evidence type="ECO:0000259" key="1">
    <source>
        <dbReference type="Pfam" id="PF19834"/>
    </source>
</evidence>
<sequence>MIRHADGATVRFAGAAEWRPEGAWLRGVETGEIRQGGQVFAARRETLWREGPDGIEVAFGDGRPFHVIGPDGRAHHDCAPDTYLLRYDLSAWPRWSVRWRVTGPRKDYRALTRYRRDV</sequence>
<organism evidence="2 3">
    <name type="scientific">Jannaschia ovalis</name>
    <dbReference type="NCBI Taxonomy" id="3038773"/>
    <lineage>
        <taxon>Bacteria</taxon>
        <taxon>Pseudomonadati</taxon>
        <taxon>Pseudomonadota</taxon>
        <taxon>Alphaproteobacteria</taxon>
        <taxon>Rhodobacterales</taxon>
        <taxon>Roseobacteraceae</taxon>
        <taxon>Jannaschia</taxon>
    </lineage>
</organism>
<dbReference type="Pfam" id="PF19834">
    <property type="entry name" value="DUF6314"/>
    <property type="match status" value="1"/>
</dbReference>
<proteinExistence type="predicted"/>
<dbReference type="Proteomes" id="UP001243420">
    <property type="component" value="Chromosome"/>
</dbReference>
<name>A0ABY8LCG3_9RHOB</name>
<evidence type="ECO:0000313" key="2">
    <source>
        <dbReference type="EMBL" id="WGH79013.1"/>
    </source>
</evidence>